<reference evidence="2" key="1">
    <citation type="submission" date="2021-10" db="EMBL/GenBank/DDBJ databases">
        <title>The complete genome sequence of Leeia sp. TBRC 13508.</title>
        <authorList>
            <person name="Charoenyingcharoen P."/>
            <person name="Yukphan P."/>
        </authorList>
    </citation>
    <scope>NUCLEOTIDE SEQUENCE</scope>
    <source>
        <strain evidence="2">TBRC 13508</strain>
    </source>
</reference>
<organism evidence="2 3">
    <name type="scientific">Leeia speluncae</name>
    <dbReference type="NCBI Taxonomy" id="2884804"/>
    <lineage>
        <taxon>Bacteria</taxon>
        <taxon>Pseudomonadati</taxon>
        <taxon>Pseudomonadota</taxon>
        <taxon>Betaproteobacteria</taxon>
        <taxon>Neisseriales</taxon>
        <taxon>Leeiaceae</taxon>
        <taxon>Leeia</taxon>
    </lineage>
</organism>
<protein>
    <submittedName>
        <fullName evidence="2">Uncharacterized protein</fullName>
    </submittedName>
</protein>
<sequence length="132" mass="14243">MKKLLAAVAVTLVAGHASAADWVNVGDDNRVDLDAVKKDGDQVTYQIRWDNPKDADEYQFTEVVVDCKTGITRLPRYFNHKKTGPQGYQATTGEDAKSAVPEDGTVVSVLNHQLCSGKPSGAAIEQILLGDN</sequence>
<keyword evidence="3" id="KW-1185">Reference proteome</keyword>
<evidence type="ECO:0000313" key="2">
    <source>
        <dbReference type="EMBL" id="MCB6183220.1"/>
    </source>
</evidence>
<dbReference type="RefSeq" id="WP_227179785.1">
    <property type="nucleotide sequence ID" value="NZ_JAJBZT010000003.1"/>
</dbReference>
<dbReference type="EMBL" id="JAJBZT010000003">
    <property type="protein sequence ID" value="MCB6183220.1"/>
    <property type="molecule type" value="Genomic_DNA"/>
</dbReference>
<proteinExistence type="predicted"/>
<name>A0ABS8D4S6_9NEIS</name>
<gene>
    <name evidence="2" type="ORF">LIN78_06655</name>
</gene>
<evidence type="ECO:0000313" key="3">
    <source>
        <dbReference type="Proteomes" id="UP001165395"/>
    </source>
</evidence>
<accession>A0ABS8D4S6</accession>
<evidence type="ECO:0000256" key="1">
    <source>
        <dbReference type="SAM" id="SignalP"/>
    </source>
</evidence>
<feature type="signal peptide" evidence="1">
    <location>
        <begin position="1"/>
        <end position="19"/>
    </location>
</feature>
<dbReference type="Proteomes" id="UP001165395">
    <property type="component" value="Unassembled WGS sequence"/>
</dbReference>
<keyword evidence="1" id="KW-0732">Signal</keyword>
<feature type="chain" id="PRO_5045565885" evidence="1">
    <location>
        <begin position="20"/>
        <end position="132"/>
    </location>
</feature>
<comment type="caution">
    <text evidence="2">The sequence shown here is derived from an EMBL/GenBank/DDBJ whole genome shotgun (WGS) entry which is preliminary data.</text>
</comment>